<dbReference type="InterPro" id="IPR000219">
    <property type="entry name" value="DH_dom"/>
</dbReference>
<dbReference type="SMART" id="SM00325">
    <property type="entry name" value="RhoGEF"/>
    <property type="match status" value="1"/>
</dbReference>
<dbReference type="InterPro" id="IPR047271">
    <property type="entry name" value="Ephexin-like"/>
</dbReference>
<evidence type="ECO:0000256" key="4">
    <source>
        <dbReference type="SAM" id="MobiDB-lite"/>
    </source>
</evidence>
<dbReference type="Gene3D" id="2.30.30.40">
    <property type="entry name" value="SH3 Domains"/>
    <property type="match status" value="1"/>
</dbReference>
<dbReference type="FunFam" id="1.20.900.10:FF:000007">
    <property type="entry name" value="rho guanine nucleotide exchange factor 19"/>
    <property type="match status" value="1"/>
</dbReference>
<dbReference type="PROSITE" id="PS50010">
    <property type="entry name" value="DH_2"/>
    <property type="match status" value="1"/>
</dbReference>
<dbReference type="SUPFAM" id="SSF48065">
    <property type="entry name" value="DBL homology domain (DH-domain)"/>
    <property type="match status" value="1"/>
</dbReference>
<evidence type="ECO:0000313" key="8">
    <source>
        <dbReference type="Proteomes" id="UP000593565"/>
    </source>
</evidence>
<feature type="compositionally biased region" description="Basic and acidic residues" evidence="4">
    <location>
        <begin position="343"/>
        <end position="352"/>
    </location>
</feature>
<dbReference type="Pfam" id="PF00621">
    <property type="entry name" value="RhoGEF"/>
    <property type="match status" value="1"/>
</dbReference>
<evidence type="ECO:0000313" key="7">
    <source>
        <dbReference type="EMBL" id="KAF4078095.1"/>
    </source>
</evidence>
<evidence type="ECO:0000259" key="6">
    <source>
        <dbReference type="PROSITE" id="PS50010"/>
    </source>
</evidence>
<dbReference type="CDD" id="cd11940">
    <property type="entry name" value="SH3_ARHGEF5_19"/>
    <property type="match status" value="1"/>
</dbReference>
<evidence type="ECO:0008006" key="9">
    <source>
        <dbReference type="Google" id="ProtNLM"/>
    </source>
</evidence>
<feature type="domain" description="DH" evidence="6">
    <location>
        <begin position="544"/>
        <end position="728"/>
    </location>
</feature>
<evidence type="ECO:0000259" key="5">
    <source>
        <dbReference type="PROSITE" id="PS50002"/>
    </source>
</evidence>
<dbReference type="Gene3D" id="1.20.900.10">
    <property type="entry name" value="Dbl homology (DH) domain"/>
    <property type="match status" value="1"/>
</dbReference>
<keyword evidence="8" id="KW-1185">Reference proteome</keyword>
<sequence>MLPGYGFSPLPDFQPHLHTFCCRGESSAMWIPGSPESQVLNNSQENRPLLCQHIAVCQQETLAFIDLQQPKTNGFCSSSSLGRRSSSPCSSGLPHNGPSLNCCQNGERPANTAHVKLGQDGHDGQDVEEVQDNIRAPCVDSLKTDSENLSPQCSPKDLFLPLLPTFVSRNRDSVDSQQPSSPCSSASSELQNHDKFRLQRRASQGSSKEKSIRRKMKVYSPDSVSDDSLSSPVLECDYLFPGSFESFIEGELGLVGSTVPTSQSSSALLDLDEELTLPSTSTPPPLALDHPIEDAVLGGKASHRGIGEEELGDSGHLQESAFLGGPSLPHVHSHPMPLPQSRSSDHERRRFSASELISRLQLSQRKNSFSLRLGKSLSARVTSRDRHQSVNSGPDYKPNIRQRLSAGSSDSTPHSPMGSAPPLPSADSTLPQHRRSTKLSMRKDSIDEDADTPLRSPKRLSRFLPSLILYQEYSDVAINREIQRQQGAEPGMEDDRTGDSASPSNLSPSSSFRSSRGSAFSLWQDIPDVRSSGQLDNFSNEERKLQEAKFELVTSEASYIRSLTIAVDHFMMSSELNECLGAQEKQWLFSKLPDVKDVSEKFLQDLEQRLEADILRFDVSDIVLDHCPALRRVYLPYVTNQAYQEQTYQRLLQENPRFPGILARLEEDPICQRLPLTSFLILPFQRITRLKMLVENILKRTMPGSRDEDTATKAFNELKKIIKECNSSVQSMKRMEELIHLNKRIHFEGKIFPLISQSRWLVKHGELLEVDTQTMSISGSKFKLPTRPVYLHLFNDCLLLSRRKDTWKFMVFVHAKIGELKVKDLSQKLQGISGFIFLLQLCEGQQLKYQILLKSQTESGKQRWITAMIPPDPTIVHTSENEDLSQVQCIKSYQAQEHDELTLEKADILQAKTITSDGWVEGIRLSDGERGWFPKTYVEEITSRSARLRNLRENIRIKCVTQKLEGERP</sequence>
<reference evidence="7 8" key="1">
    <citation type="submission" date="2020-02" db="EMBL/GenBank/DDBJ databases">
        <title>A chromosome-scale genome assembly of the black bullhead catfish (Ameiurus melas).</title>
        <authorList>
            <person name="Wen M."/>
            <person name="Zham M."/>
            <person name="Cabau C."/>
            <person name="Klopp C."/>
            <person name="Donnadieu C."/>
            <person name="Roques C."/>
            <person name="Bouchez O."/>
            <person name="Lampietro C."/>
            <person name="Jouanno E."/>
            <person name="Herpin A."/>
            <person name="Louis A."/>
            <person name="Berthelot C."/>
            <person name="Parey E."/>
            <person name="Roest-Crollius H."/>
            <person name="Braasch I."/>
            <person name="Postlethwait J."/>
            <person name="Robinson-Rechavi M."/>
            <person name="Echchiki A."/>
            <person name="Begum T."/>
            <person name="Montfort J."/>
            <person name="Schartl M."/>
            <person name="Bobe J."/>
            <person name="Guiguen Y."/>
        </authorList>
    </citation>
    <scope>NUCLEOTIDE SEQUENCE [LARGE SCALE GENOMIC DNA]</scope>
    <source>
        <strain evidence="7">M_S1</strain>
        <tissue evidence="7">Blood</tissue>
    </source>
</reference>
<dbReference type="EMBL" id="JAAGNN010000017">
    <property type="protein sequence ID" value="KAF4078095.1"/>
    <property type="molecule type" value="Genomic_DNA"/>
</dbReference>
<dbReference type="InterPro" id="IPR011993">
    <property type="entry name" value="PH-like_dom_sf"/>
</dbReference>
<feature type="region of interest" description="Disordered" evidence="4">
    <location>
        <begin position="171"/>
        <end position="229"/>
    </location>
</feature>
<feature type="compositionally biased region" description="Polar residues" evidence="4">
    <location>
        <begin position="405"/>
        <end position="414"/>
    </location>
</feature>
<dbReference type="AlphaFoldDB" id="A0A7J6A5I0"/>
<feature type="compositionally biased region" description="Low complexity" evidence="4">
    <location>
        <begin position="220"/>
        <end position="229"/>
    </location>
</feature>
<dbReference type="InterPro" id="IPR036028">
    <property type="entry name" value="SH3-like_dom_sf"/>
</dbReference>
<dbReference type="PANTHER" id="PTHR12845:SF6">
    <property type="entry name" value="RHO GUANINE NUCLEOTIDE EXCHANGE FACTOR 19"/>
    <property type="match status" value="1"/>
</dbReference>
<comment type="caution">
    <text evidence="7">The sequence shown here is derived from an EMBL/GenBank/DDBJ whole genome shotgun (WGS) entry which is preliminary data.</text>
</comment>
<accession>A0A7J6A5I0</accession>
<dbReference type="GO" id="GO:0005085">
    <property type="term" value="F:guanyl-nucleotide exchange factor activity"/>
    <property type="evidence" value="ECO:0007669"/>
    <property type="project" value="UniProtKB-KW"/>
</dbReference>
<protein>
    <recommendedName>
        <fullName evidence="9">Rho guanine nucleotide exchange factor 19</fullName>
    </recommendedName>
</protein>
<feature type="compositionally biased region" description="Low complexity" evidence="4">
    <location>
        <begin position="175"/>
        <end position="188"/>
    </location>
</feature>
<dbReference type="InterPro" id="IPR001452">
    <property type="entry name" value="SH3_domain"/>
</dbReference>
<dbReference type="CDD" id="cd00160">
    <property type="entry name" value="RhoGEF"/>
    <property type="match status" value="1"/>
</dbReference>
<dbReference type="PROSITE" id="PS50002">
    <property type="entry name" value="SH3"/>
    <property type="match status" value="1"/>
</dbReference>
<proteinExistence type="predicted"/>
<dbReference type="InterPro" id="IPR035899">
    <property type="entry name" value="DBL_dom_sf"/>
</dbReference>
<feature type="region of interest" description="Disordered" evidence="4">
    <location>
        <begin position="485"/>
        <end position="514"/>
    </location>
</feature>
<feature type="region of interest" description="Disordered" evidence="4">
    <location>
        <begin position="379"/>
        <end position="457"/>
    </location>
</feature>
<dbReference type="PANTHER" id="PTHR12845">
    <property type="entry name" value="GUANINE NUCLEOTIDE EXCHANGE FACTOR"/>
    <property type="match status" value="1"/>
</dbReference>
<dbReference type="InterPro" id="IPR047270">
    <property type="entry name" value="PH_ephexin"/>
</dbReference>
<gene>
    <name evidence="7" type="ORF">AMELA_G00195450</name>
</gene>
<evidence type="ECO:0000256" key="1">
    <source>
        <dbReference type="ARBA" id="ARBA00022443"/>
    </source>
</evidence>
<dbReference type="Proteomes" id="UP000593565">
    <property type="component" value="Unassembled WGS sequence"/>
</dbReference>
<feature type="domain" description="SH3" evidence="5">
    <location>
        <begin position="882"/>
        <end position="943"/>
    </location>
</feature>
<keyword evidence="2" id="KW-0344">Guanine-nucleotide releasing factor</keyword>
<dbReference type="Gene3D" id="2.30.29.30">
    <property type="entry name" value="Pleckstrin-homology domain (PH domain)/Phosphotyrosine-binding domain (PTB)"/>
    <property type="match status" value="1"/>
</dbReference>
<dbReference type="SMART" id="SM00326">
    <property type="entry name" value="SH3"/>
    <property type="match status" value="1"/>
</dbReference>
<dbReference type="Pfam" id="PF14604">
    <property type="entry name" value="SH3_9"/>
    <property type="match status" value="1"/>
</dbReference>
<evidence type="ECO:0000256" key="3">
    <source>
        <dbReference type="PROSITE-ProRule" id="PRU00192"/>
    </source>
</evidence>
<dbReference type="SUPFAM" id="SSF50044">
    <property type="entry name" value="SH3-domain"/>
    <property type="match status" value="1"/>
</dbReference>
<feature type="compositionally biased region" description="Low complexity" evidence="4">
    <location>
        <begin position="500"/>
        <end position="514"/>
    </location>
</feature>
<organism evidence="7 8">
    <name type="scientific">Ameiurus melas</name>
    <name type="common">Black bullhead</name>
    <name type="synonym">Silurus melas</name>
    <dbReference type="NCBI Taxonomy" id="219545"/>
    <lineage>
        <taxon>Eukaryota</taxon>
        <taxon>Metazoa</taxon>
        <taxon>Chordata</taxon>
        <taxon>Craniata</taxon>
        <taxon>Vertebrata</taxon>
        <taxon>Euteleostomi</taxon>
        <taxon>Actinopterygii</taxon>
        <taxon>Neopterygii</taxon>
        <taxon>Teleostei</taxon>
        <taxon>Ostariophysi</taxon>
        <taxon>Siluriformes</taxon>
        <taxon>Ictaluridae</taxon>
        <taxon>Ameiurus</taxon>
    </lineage>
</organism>
<dbReference type="SUPFAM" id="SSF50729">
    <property type="entry name" value="PH domain-like"/>
    <property type="match status" value="1"/>
</dbReference>
<feature type="region of interest" description="Disordered" evidence="4">
    <location>
        <begin position="317"/>
        <end position="352"/>
    </location>
</feature>
<dbReference type="CDD" id="cd01221">
    <property type="entry name" value="PH_ephexin"/>
    <property type="match status" value="1"/>
</dbReference>
<evidence type="ECO:0000256" key="2">
    <source>
        <dbReference type="ARBA" id="ARBA00022658"/>
    </source>
</evidence>
<name>A0A7J6A5I0_AMEME</name>
<dbReference type="GO" id="GO:0032956">
    <property type="term" value="P:regulation of actin cytoskeleton organization"/>
    <property type="evidence" value="ECO:0007669"/>
    <property type="project" value="TreeGrafter"/>
</dbReference>
<keyword evidence="1 3" id="KW-0728">SH3 domain</keyword>